<feature type="compositionally biased region" description="Polar residues" evidence="1">
    <location>
        <begin position="397"/>
        <end position="410"/>
    </location>
</feature>
<feature type="compositionally biased region" description="Basic and acidic residues" evidence="1">
    <location>
        <begin position="232"/>
        <end position="242"/>
    </location>
</feature>
<reference evidence="2 3" key="1">
    <citation type="submission" date="2012-12" db="EMBL/GenBank/DDBJ databases">
        <title>Genome assembly of Fulvivirga imtechensis AK7.</title>
        <authorList>
            <person name="Nupur N."/>
            <person name="Khatri I."/>
            <person name="Kumar R."/>
            <person name="Subramanian S."/>
            <person name="Pinnaka A."/>
        </authorList>
    </citation>
    <scope>NUCLEOTIDE SEQUENCE [LARGE SCALE GENOMIC DNA]</scope>
    <source>
        <strain evidence="2 3">AK7</strain>
    </source>
</reference>
<feature type="compositionally biased region" description="Basic and acidic residues" evidence="1">
    <location>
        <begin position="15"/>
        <end position="24"/>
    </location>
</feature>
<feature type="region of interest" description="Disordered" evidence="1">
    <location>
        <begin position="269"/>
        <end position="456"/>
    </location>
</feature>
<dbReference type="RefSeq" id="WP_009579209.1">
    <property type="nucleotide sequence ID" value="NZ_AMZN01000026.1"/>
</dbReference>
<sequence>MITLFIGVNAPEATAQEKSKYEKINKKKNKENRRLKRRGDKGKSNNKALRSTKLKIRSKQGERAFKGDITGRKFQTKRSHRPNWGAAVAKPNPYAGRKRTSEGSRAKALKQTPRYSARQREKAWRGGSGRAINTQSKRITFTGKRSYQQRNAQSISRDPERPRKITRIVPRSASGAYRVRKRKNPYVWRERSKWESAYQGDITGRKFRSKRTLERPGIQQPPRVKYTSSGGRRGDRAYDGEIKGGYRSATRTREKAWKNDISGNRLRIRTSEKPKFSGSQFQAYPKGKRRGDKAYKGKIKGGDYRSISSRKERAGTKVRTSKPPGSGTVKAWKFQGNIKSDKPQKGGGSISGKRWNNNGRAIQGRGPRSQDNRIAGFQGNIKGGRTYKGGGSISGKRWNNNGKAIQSRQPRPQDLKVAGFQGRIKGGKKPQGGGSISGKRWNNNGKAIQSRQPRPQDLKVAGFQGKIKGGKIYKGGGSISGRQWNNKGRAIQSRQPRPQDIGIAKFQGNIKAGRSERARDNSRKSGSYKGKIPAYMLQKGPNDEHKFTGNLRKRRGYVKNPSSAKEALKVKDMNRDYRRNANYRGKLPAYMSKKGLDDEHQFRGRIKQPKYKKSPYAVDEALKSRKPGKNEKLSATFKGFNKRGFKYKKNKSADDESLMVKKPGKNYFKGGEYQGNIKVTSKYKKSPYSADESLKARAPGKNEKLSANFQGFNKRGFRYTKNKSASDEALKVRPPGKNYLEGGKYQGNVKMTWKYSKKPNAAEGAMKGIGPSRAAIQASNYQGNIKMKRKNVADRHPDFKYLSKSSSGKSEKDKTFSFKLFWSKLFKKEENQPDHLKEKERKPRYDKREQGIWYD</sequence>
<dbReference type="OrthoDB" id="975300at2"/>
<keyword evidence="3" id="KW-1185">Reference proteome</keyword>
<name>L8JTB1_9BACT</name>
<dbReference type="EMBL" id="AMZN01000026">
    <property type="protein sequence ID" value="ELR72216.1"/>
    <property type="molecule type" value="Genomic_DNA"/>
</dbReference>
<organism evidence="2 3">
    <name type="scientific">Fulvivirga imtechensis AK7</name>
    <dbReference type="NCBI Taxonomy" id="1237149"/>
    <lineage>
        <taxon>Bacteria</taxon>
        <taxon>Pseudomonadati</taxon>
        <taxon>Bacteroidota</taxon>
        <taxon>Cytophagia</taxon>
        <taxon>Cytophagales</taxon>
        <taxon>Fulvivirgaceae</taxon>
        <taxon>Fulvivirga</taxon>
    </lineage>
</organism>
<evidence type="ECO:0000256" key="1">
    <source>
        <dbReference type="SAM" id="MobiDB-lite"/>
    </source>
</evidence>
<feature type="region of interest" description="Disordered" evidence="1">
    <location>
        <begin position="509"/>
        <end position="531"/>
    </location>
</feature>
<evidence type="ECO:0000313" key="3">
    <source>
        <dbReference type="Proteomes" id="UP000011135"/>
    </source>
</evidence>
<comment type="caution">
    <text evidence="2">The sequence shown here is derived from an EMBL/GenBank/DDBJ whole genome shotgun (WGS) entry which is preliminary data.</text>
</comment>
<accession>L8JTB1</accession>
<feature type="compositionally biased region" description="Basic and acidic residues" evidence="1">
    <location>
        <begin position="292"/>
        <end position="315"/>
    </location>
</feature>
<gene>
    <name evidence="2" type="ORF">C900_01770</name>
</gene>
<feature type="compositionally biased region" description="Polar residues" evidence="1">
    <location>
        <begin position="440"/>
        <end position="453"/>
    </location>
</feature>
<protein>
    <submittedName>
        <fullName evidence="2">Uncharacterized protein</fullName>
    </submittedName>
</protein>
<evidence type="ECO:0000313" key="2">
    <source>
        <dbReference type="EMBL" id="ELR72216.1"/>
    </source>
</evidence>
<dbReference type="AlphaFoldDB" id="L8JTB1"/>
<feature type="compositionally biased region" description="Basic and acidic residues" evidence="1">
    <location>
        <begin position="513"/>
        <end position="523"/>
    </location>
</feature>
<proteinExistence type="predicted"/>
<feature type="compositionally biased region" description="Polar residues" evidence="1">
    <location>
        <begin position="131"/>
        <end position="156"/>
    </location>
</feature>
<dbReference type="STRING" id="1237149.C900_01770"/>
<feature type="compositionally biased region" description="Basic residues" evidence="1">
    <location>
        <begin position="25"/>
        <end position="40"/>
    </location>
</feature>
<dbReference type="Proteomes" id="UP000011135">
    <property type="component" value="Unassembled WGS sequence"/>
</dbReference>
<feature type="region of interest" description="Disordered" evidence="1">
    <location>
        <begin position="214"/>
        <end position="242"/>
    </location>
</feature>
<feature type="region of interest" description="Disordered" evidence="1">
    <location>
        <begin position="831"/>
        <end position="855"/>
    </location>
</feature>
<feature type="compositionally biased region" description="Basic and acidic residues" evidence="1">
    <location>
        <begin position="59"/>
        <end position="71"/>
    </location>
</feature>
<feature type="region of interest" description="Disordered" evidence="1">
    <location>
        <begin position="15"/>
        <end position="164"/>
    </location>
</feature>